<dbReference type="GO" id="GO:0003677">
    <property type="term" value="F:DNA binding"/>
    <property type="evidence" value="ECO:0007669"/>
    <property type="project" value="InterPro"/>
</dbReference>
<dbReference type="AlphaFoldDB" id="A0A1J5NDV8"/>
<dbReference type="NCBIfam" id="NF033542">
    <property type="entry name" value="transpos_IS110"/>
    <property type="match status" value="1"/>
</dbReference>
<sequence length="402" mass="45930">MYFVGIDWADLHHDVAVLDEKGQELKYFTVPHKREGLEQLKQKLLSLDPEPENFACLVETKNGLLVQFLLEAGFPVYPLNPKVVDYRRKPSGAKSDPIDARLLANIGRSDLSQLKRLKPDTELISELKMLTRDQDGLIQEATRLTNKLIACLKEYYPAALEFFSKPTLPVALEFFKLYPTPDLVREATVPEIAAFLKAHKHPRPNQTAVSIWQKAHEPQLQASAPVVRAKCRLLLALVGQLELVKKQIAAYDEEITRLFQLHSDSRIFASLPGAAGRLAPRLLAEWGDDRERYENAAVVQALAGTSPVLFQSGKYRFARQRKSCVKPFRRAMHLFAFQSIKQVCWAREYYDLKRSQGKTHHEALRALANIWVRIIFAMWRSRTCYDEATFISARARHLNRAA</sequence>
<dbReference type="OrthoDB" id="9811278at2"/>
<name>A0A1J5NDV8_NEOTH</name>
<evidence type="ECO:0000313" key="3">
    <source>
        <dbReference type="EMBL" id="OIQ53284.1"/>
    </source>
</evidence>
<dbReference type="Proteomes" id="UP000182811">
    <property type="component" value="Unassembled WGS sequence"/>
</dbReference>
<organism evidence="3 4">
    <name type="scientific">Neomoorella thermoacetica</name>
    <name type="common">Clostridium thermoaceticum</name>
    <dbReference type="NCBI Taxonomy" id="1525"/>
    <lineage>
        <taxon>Bacteria</taxon>
        <taxon>Bacillati</taxon>
        <taxon>Bacillota</taxon>
        <taxon>Clostridia</taxon>
        <taxon>Neomoorellales</taxon>
        <taxon>Neomoorellaceae</taxon>
        <taxon>Neomoorella</taxon>
    </lineage>
</organism>
<dbReference type="InterPro" id="IPR047650">
    <property type="entry name" value="Transpos_IS110"/>
</dbReference>
<dbReference type="GO" id="GO:0004803">
    <property type="term" value="F:transposase activity"/>
    <property type="evidence" value="ECO:0007669"/>
    <property type="project" value="InterPro"/>
</dbReference>
<dbReference type="InterPro" id="IPR003346">
    <property type="entry name" value="Transposase_20"/>
</dbReference>
<reference evidence="3 4" key="1">
    <citation type="submission" date="2016-08" db="EMBL/GenBank/DDBJ databases">
        <title>Genome-based comparison of Moorella thermoacetic strains.</title>
        <authorList>
            <person name="Poehlein A."/>
            <person name="Bengelsdorf F.R."/>
            <person name="Esser C."/>
            <person name="Duerre P."/>
            <person name="Daniel R."/>
        </authorList>
    </citation>
    <scope>NUCLEOTIDE SEQUENCE [LARGE SCALE GENOMIC DNA]</scope>
    <source>
        <strain evidence="3 4">DSM 21394</strain>
    </source>
</reference>
<accession>A0A1J5NDV8</accession>
<gene>
    <name evidence="3" type="ORF">MOTE_24980</name>
</gene>
<dbReference type="GO" id="GO:0006313">
    <property type="term" value="P:DNA transposition"/>
    <property type="evidence" value="ECO:0007669"/>
    <property type="project" value="InterPro"/>
</dbReference>
<dbReference type="EMBL" id="MDDC01000034">
    <property type="protein sequence ID" value="OIQ53284.1"/>
    <property type="molecule type" value="Genomic_DNA"/>
</dbReference>
<dbReference type="Pfam" id="PF02371">
    <property type="entry name" value="Transposase_20"/>
    <property type="match status" value="1"/>
</dbReference>
<comment type="caution">
    <text evidence="3">The sequence shown here is derived from an EMBL/GenBank/DDBJ whole genome shotgun (WGS) entry which is preliminary data.</text>
</comment>
<feature type="domain" description="Transposase IS110-like N-terminal" evidence="1">
    <location>
        <begin position="4"/>
        <end position="157"/>
    </location>
</feature>
<dbReference type="Pfam" id="PF01548">
    <property type="entry name" value="DEDD_Tnp_IS110"/>
    <property type="match status" value="1"/>
</dbReference>
<evidence type="ECO:0000259" key="1">
    <source>
        <dbReference type="Pfam" id="PF01548"/>
    </source>
</evidence>
<protein>
    <submittedName>
        <fullName evidence="3">Transposase</fullName>
    </submittedName>
</protein>
<proteinExistence type="predicted"/>
<dbReference type="PANTHER" id="PTHR33055">
    <property type="entry name" value="TRANSPOSASE FOR INSERTION SEQUENCE ELEMENT IS1111A"/>
    <property type="match status" value="1"/>
</dbReference>
<evidence type="ECO:0000313" key="4">
    <source>
        <dbReference type="Proteomes" id="UP000182811"/>
    </source>
</evidence>
<feature type="domain" description="Transposase IS116/IS110/IS902 C-terminal" evidence="2">
    <location>
        <begin position="266"/>
        <end position="350"/>
    </location>
</feature>
<dbReference type="PANTHER" id="PTHR33055:SF3">
    <property type="entry name" value="PUTATIVE TRANSPOSASE FOR IS117-RELATED"/>
    <property type="match status" value="1"/>
</dbReference>
<evidence type="ECO:0000259" key="2">
    <source>
        <dbReference type="Pfam" id="PF02371"/>
    </source>
</evidence>
<dbReference type="InterPro" id="IPR002525">
    <property type="entry name" value="Transp_IS110-like_N"/>
</dbReference>